<evidence type="ECO:0000256" key="2">
    <source>
        <dbReference type="ARBA" id="ARBA00022448"/>
    </source>
</evidence>
<keyword evidence="3" id="KW-0004">4Fe-4S</keyword>
<evidence type="ECO:0000313" key="9">
    <source>
        <dbReference type="EMBL" id="AJC12038.1"/>
    </source>
</evidence>
<dbReference type="PANTHER" id="PTHR43177">
    <property type="entry name" value="PROTEIN NRFC"/>
    <property type="match status" value="1"/>
</dbReference>
<dbReference type="InterPro" id="IPR017896">
    <property type="entry name" value="4Fe4S_Fe-S-bd"/>
</dbReference>
<organism evidence="9 10">
    <name type="scientific">Berryella intestinalis</name>
    <dbReference type="NCBI Taxonomy" id="1531429"/>
    <lineage>
        <taxon>Bacteria</taxon>
        <taxon>Bacillati</taxon>
        <taxon>Actinomycetota</taxon>
        <taxon>Coriobacteriia</taxon>
        <taxon>Eggerthellales</taxon>
        <taxon>Eggerthellaceae</taxon>
        <taxon>Berryella</taxon>
    </lineage>
</organism>
<feature type="domain" description="4Fe-4S ferredoxin-type" evidence="8">
    <location>
        <begin position="1"/>
        <end position="28"/>
    </location>
</feature>
<sequence length="205" mass="22397">MVIDLFKCIGCDACTVSCKAENRTPPGITYNVVLEEEVGTYPNMRVRMTPRPCMQCQNAPCVEVCPVKASYRGEDGIVVIDANRCIGCRYCIAACPYGARSVDEGMSYRTEMQAADQVTVPEYGVERTGHIKDQGLQGTARKCTFCSHRIAHGEVPACCETCLGDARVFGDLNDPESAVSKLASSSRASRLKEELGTNPSVYYLR</sequence>
<dbReference type="Gene3D" id="3.30.70.20">
    <property type="match status" value="2"/>
</dbReference>
<dbReference type="EMBL" id="CP009302">
    <property type="protein sequence ID" value="AJC12038.1"/>
    <property type="molecule type" value="Genomic_DNA"/>
</dbReference>
<dbReference type="Pfam" id="PF13247">
    <property type="entry name" value="Fer4_11"/>
    <property type="match status" value="2"/>
</dbReference>
<proteinExistence type="predicted"/>
<keyword evidence="7" id="KW-0411">Iron-sulfur</keyword>
<dbReference type="PANTHER" id="PTHR43177:SF3">
    <property type="entry name" value="PROTEIN NRFC HOMOLOG"/>
    <property type="match status" value="1"/>
</dbReference>
<reference evidence="9 10" key="2">
    <citation type="journal article" date="2015" name="Genome Announc.">
        <title>Complete Genome Sequence of Coriobacteriaceae Strain 68-1-3, a Novel Mucus-Degrading Isolate from the Swine Intestinal Tract.</title>
        <authorList>
            <person name="Looft T."/>
            <person name="Bayles D.O."/>
            <person name="Alt D.P."/>
            <person name="Stanton T.B."/>
        </authorList>
    </citation>
    <scope>NUCLEOTIDE SEQUENCE [LARGE SCALE GENOMIC DNA]</scope>
    <source>
        <strain evidence="9 10">68-1-3</strain>
    </source>
</reference>
<evidence type="ECO:0000256" key="7">
    <source>
        <dbReference type="ARBA" id="ARBA00023014"/>
    </source>
</evidence>
<dbReference type="GO" id="GO:0009055">
    <property type="term" value="F:electron transfer activity"/>
    <property type="evidence" value="ECO:0007669"/>
    <property type="project" value="InterPro"/>
</dbReference>
<dbReference type="GO" id="GO:0046872">
    <property type="term" value="F:metal ion binding"/>
    <property type="evidence" value="ECO:0007669"/>
    <property type="project" value="UniProtKB-KW"/>
</dbReference>
<evidence type="ECO:0000259" key="8">
    <source>
        <dbReference type="PROSITE" id="PS51379"/>
    </source>
</evidence>
<evidence type="ECO:0000256" key="5">
    <source>
        <dbReference type="ARBA" id="ARBA00022982"/>
    </source>
</evidence>
<reference evidence="10" key="1">
    <citation type="submission" date="2014-08" db="EMBL/GenBank/DDBJ databases">
        <title>Coriobacteriaceae sp. complete genome.</title>
        <authorList>
            <person name="Looft T."/>
            <person name="Bayles D.O."/>
            <person name="Stanton T.B."/>
        </authorList>
    </citation>
    <scope>NUCLEOTIDE SEQUENCE [LARGE SCALE GENOMIC DNA]</scope>
    <source>
        <strain evidence="10">68-1-3</strain>
    </source>
</reference>
<protein>
    <submittedName>
        <fullName evidence="9">4Fe-4S ferredoxin</fullName>
    </submittedName>
</protein>
<dbReference type="InterPro" id="IPR017900">
    <property type="entry name" value="4Fe4S_Fe_S_CS"/>
</dbReference>
<dbReference type="PROSITE" id="PS00198">
    <property type="entry name" value="4FE4S_FER_1"/>
    <property type="match status" value="1"/>
</dbReference>
<dbReference type="HOGENOM" id="CLU_043374_1_1_11"/>
<evidence type="ECO:0000256" key="3">
    <source>
        <dbReference type="ARBA" id="ARBA00022485"/>
    </source>
</evidence>
<feature type="domain" description="4Fe-4S ferredoxin-type" evidence="8">
    <location>
        <begin position="76"/>
        <end position="105"/>
    </location>
</feature>
<dbReference type="GO" id="GO:0051539">
    <property type="term" value="F:4 iron, 4 sulfur cluster binding"/>
    <property type="evidence" value="ECO:0007669"/>
    <property type="project" value="UniProtKB-KW"/>
</dbReference>
<evidence type="ECO:0000313" key="10">
    <source>
        <dbReference type="Proteomes" id="UP000031121"/>
    </source>
</evidence>
<name>A0A0A8B5E7_9ACTN</name>
<dbReference type="KEGG" id="cbac:JI75_04505"/>
<keyword evidence="10" id="KW-1185">Reference proteome</keyword>
<evidence type="ECO:0000256" key="1">
    <source>
        <dbReference type="ARBA" id="ARBA00001966"/>
    </source>
</evidence>
<dbReference type="SUPFAM" id="SSF54862">
    <property type="entry name" value="4Fe-4S ferredoxins"/>
    <property type="match status" value="1"/>
</dbReference>
<feature type="domain" description="4Fe-4S ferredoxin-type" evidence="8">
    <location>
        <begin position="44"/>
        <end position="75"/>
    </location>
</feature>
<dbReference type="PRINTS" id="PR00354">
    <property type="entry name" value="7FE8SFRDOXIN"/>
</dbReference>
<dbReference type="STRING" id="1531429.JI75_04505"/>
<keyword evidence="5" id="KW-0249">Electron transport</keyword>
<keyword evidence="6" id="KW-0408">Iron</keyword>
<dbReference type="AlphaFoldDB" id="A0A0A8B5E7"/>
<accession>A0A0A8B5E7</accession>
<dbReference type="InterPro" id="IPR000813">
    <property type="entry name" value="7Fe_ferredoxin"/>
</dbReference>
<dbReference type="CDD" id="cd10551">
    <property type="entry name" value="PsrB"/>
    <property type="match status" value="1"/>
</dbReference>
<keyword evidence="2" id="KW-0813">Transport</keyword>
<gene>
    <name evidence="9" type="ORF">JI75_04505</name>
</gene>
<dbReference type="Proteomes" id="UP000031121">
    <property type="component" value="Chromosome"/>
</dbReference>
<keyword evidence="4" id="KW-0479">Metal-binding</keyword>
<evidence type="ECO:0000256" key="4">
    <source>
        <dbReference type="ARBA" id="ARBA00022723"/>
    </source>
</evidence>
<evidence type="ECO:0000256" key="6">
    <source>
        <dbReference type="ARBA" id="ARBA00023004"/>
    </source>
</evidence>
<dbReference type="PROSITE" id="PS51379">
    <property type="entry name" value="4FE4S_FER_2"/>
    <property type="match status" value="3"/>
</dbReference>
<dbReference type="InterPro" id="IPR050954">
    <property type="entry name" value="ET_IronSulfur_Cluster-Binding"/>
</dbReference>
<comment type="cofactor">
    <cofactor evidence="1">
        <name>[4Fe-4S] cluster</name>
        <dbReference type="ChEBI" id="CHEBI:49883"/>
    </cofactor>
</comment>